<organism evidence="1 2">
    <name type="scientific">Vibrio sinensis</name>
    <dbReference type="NCBI Taxonomy" id="2302434"/>
    <lineage>
        <taxon>Bacteria</taxon>
        <taxon>Pseudomonadati</taxon>
        <taxon>Pseudomonadota</taxon>
        <taxon>Gammaproteobacteria</taxon>
        <taxon>Vibrionales</taxon>
        <taxon>Vibrionaceae</taxon>
        <taxon>Vibrio</taxon>
    </lineage>
</organism>
<reference evidence="1 2" key="1">
    <citation type="submission" date="2018-08" db="EMBL/GenBank/DDBJ databases">
        <title>Vibrio isolated from the Eastern China Marginal Seas.</title>
        <authorList>
            <person name="Li Y."/>
        </authorList>
    </citation>
    <scope>NUCLEOTIDE SEQUENCE [LARGE SCALE GENOMIC DNA]</scope>
    <source>
        <strain evidence="1 2">BEI233</strain>
    </source>
</reference>
<evidence type="ECO:0000313" key="2">
    <source>
        <dbReference type="Proteomes" id="UP000273252"/>
    </source>
</evidence>
<proteinExistence type="predicted"/>
<sequence>MKAHTYTPIDIPFNFRHTCWFCGEPSSKSLDFPRKPSRYLQHALLSIPACSECHVVNYPNGLNSIWALRAHIKQAIISRYTKHLAIGENWTEQELIDSQFSGAILGGFGKSAWHMYNIAKQRVAFEGWLISVDDIPLDIIDDTSGFEFNGTRYSSLSSCIDFYVDATDVDKELLTQIIDIVSPNRFEYALKIARLNKRISNHQREQIIEEIHTQETEKQEAEREQMASSNADLSIVDVAISGTVAPAFAIQWAIEHGAHSLKELCQLEDDYFDEFEHLGGTTAFLSYNGLQLYLNAREEPNWVEAHDPNKEAWG</sequence>
<protein>
    <submittedName>
        <fullName evidence="1">Uncharacterized protein</fullName>
    </submittedName>
</protein>
<gene>
    <name evidence="1" type="ORF">DZ860_05515</name>
</gene>
<evidence type="ECO:0000313" key="1">
    <source>
        <dbReference type="EMBL" id="RJX73689.1"/>
    </source>
</evidence>
<dbReference type="RefSeq" id="WP_120029930.1">
    <property type="nucleotide sequence ID" value="NZ_QVMU01000003.1"/>
</dbReference>
<dbReference type="AlphaFoldDB" id="A0A3A6QYW5"/>
<dbReference type="OrthoDB" id="5888461at2"/>
<dbReference type="EMBL" id="QVMU01000003">
    <property type="protein sequence ID" value="RJX73689.1"/>
    <property type="molecule type" value="Genomic_DNA"/>
</dbReference>
<keyword evidence="2" id="KW-1185">Reference proteome</keyword>
<comment type="caution">
    <text evidence="1">The sequence shown here is derived from an EMBL/GenBank/DDBJ whole genome shotgun (WGS) entry which is preliminary data.</text>
</comment>
<name>A0A3A6QYW5_9VIBR</name>
<accession>A0A3A6QYW5</accession>
<dbReference type="Proteomes" id="UP000273252">
    <property type="component" value="Unassembled WGS sequence"/>
</dbReference>